<evidence type="ECO:0000256" key="3">
    <source>
        <dbReference type="ARBA" id="ARBA00010566"/>
    </source>
</evidence>
<dbReference type="PANTHER" id="PTHR11739">
    <property type="entry name" value="CITRATE SYNTHASE"/>
    <property type="match status" value="1"/>
</dbReference>
<gene>
    <name evidence="11" type="ORF">GCM10011348_34090</name>
</gene>
<dbReference type="InterPro" id="IPR016143">
    <property type="entry name" value="Citrate_synth-like_sm_a-sub"/>
</dbReference>
<evidence type="ECO:0000256" key="9">
    <source>
        <dbReference type="PIRSR" id="PIRSR001369-1"/>
    </source>
</evidence>
<evidence type="ECO:0000256" key="7">
    <source>
        <dbReference type="ARBA" id="ARBA00049288"/>
    </source>
</evidence>
<dbReference type="RefSeq" id="WP_188861816.1">
    <property type="nucleotide sequence ID" value="NZ_BMLT01000009.1"/>
</dbReference>
<dbReference type="AlphaFoldDB" id="A0A917ZLR6"/>
<evidence type="ECO:0000313" key="12">
    <source>
        <dbReference type="Proteomes" id="UP000599578"/>
    </source>
</evidence>
<comment type="pathway">
    <text evidence="2">Organic acid metabolism; propanoate degradation.</text>
</comment>
<dbReference type="Proteomes" id="UP000599578">
    <property type="component" value="Unassembled WGS sequence"/>
</dbReference>
<evidence type="ECO:0000256" key="8">
    <source>
        <dbReference type="PIRNR" id="PIRNR001369"/>
    </source>
</evidence>
<dbReference type="FunFam" id="1.10.230.10:FF:000003">
    <property type="entry name" value="Citrate synthase"/>
    <property type="match status" value="1"/>
</dbReference>
<dbReference type="PIRSF" id="PIRSF001369">
    <property type="entry name" value="Citrate_synth"/>
    <property type="match status" value="1"/>
</dbReference>
<sequence length="377" mass="42160">MAEAKQLGGAGLRGQSAGETALCTVGKSGAGLTYRGYDIAELADKAQFEEVAYLLLYGKLPNRGELDTYIARLKSMRSLPQALKTVLEQIPADAHPMDVMRTGCSMLGNLETEHDFSEQHDKIDRMLAVFPSIICYWYRYSHDGVRIDTEAQDVDSIGGHFLALLHGKKPSELHERVMNVSLILYAEHEFNASTFAARVCASTLSDIHSAVTGAIGTLRGPLHGGANEAAMEMIENWKSADEAEREILGMLERKEKIMGFGHAIYRESDPRNALIKKWSKQLAEEVGDKVLYPVSERVEAVMWREKKLFCNADFFHASAYHFMGIPTKLFTPIFVCSRVSGWTAHIMEQRANNRIIRPSADYTGPEHAQWIPIEQRP</sequence>
<dbReference type="PROSITE" id="PS00480">
    <property type="entry name" value="CITRATE_SYNTHASE"/>
    <property type="match status" value="1"/>
</dbReference>
<comment type="catalytic activity">
    <reaction evidence="7">
        <text>oxaloacetate + acetyl-CoA + H2O = citrate + CoA + H(+)</text>
        <dbReference type="Rhea" id="RHEA:16845"/>
        <dbReference type="ChEBI" id="CHEBI:15377"/>
        <dbReference type="ChEBI" id="CHEBI:15378"/>
        <dbReference type="ChEBI" id="CHEBI:16452"/>
        <dbReference type="ChEBI" id="CHEBI:16947"/>
        <dbReference type="ChEBI" id="CHEBI:57287"/>
        <dbReference type="ChEBI" id="CHEBI:57288"/>
        <dbReference type="EC" id="2.3.3.16"/>
    </reaction>
</comment>
<dbReference type="InterPro" id="IPR016142">
    <property type="entry name" value="Citrate_synth-like_lrg_a-sub"/>
</dbReference>
<proteinExistence type="inferred from homology"/>
<dbReference type="NCBIfam" id="TIGR01800">
    <property type="entry name" value="cit_synth_II"/>
    <property type="match status" value="1"/>
</dbReference>
<name>A0A917ZLR6_9GAMM</name>
<dbReference type="GO" id="GO:0050440">
    <property type="term" value="F:2-methylcitrate synthase activity"/>
    <property type="evidence" value="ECO:0007669"/>
    <property type="project" value="UniProtKB-EC"/>
</dbReference>
<evidence type="ECO:0000256" key="1">
    <source>
        <dbReference type="ARBA" id="ARBA00004751"/>
    </source>
</evidence>
<evidence type="ECO:0000256" key="10">
    <source>
        <dbReference type="RuleBase" id="RU003406"/>
    </source>
</evidence>
<dbReference type="SUPFAM" id="SSF48256">
    <property type="entry name" value="Citrate synthase"/>
    <property type="match status" value="1"/>
</dbReference>
<dbReference type="NCBIfam" id="NF009006">
    <property type="entry name" value="PRK12351.1"/>
    <property type="match status" value="1"/>
</dbReference>
<evidence type="ECO:0000256" key="6">
    <source>
        <dbReference type="ARBA" id="ARBA00049052"/>
    </source>
</evidence>
<dbReference type="GO" id="GO:0019679">
    <property type="term" value="P:propionate metabolic process, methylcitrate cycle"/>
    <property type="evidence" value="ECO:0007669"/>
    <property type="project" value="TreeGrafter"/>
</dbReference>
<feature type="active site" evidence="9">
    <location>
        <position position="313"/>
    </location>
</feature>
<dbReference type="InterPro" id="IPR036969">
    <property type="entry name" value="Citrate_synthase_sf"/>
</dbReference>
<evidence type="ECO:0000313" key="11">
    <source>
        <dbReference type="EMBL" id="GGO85474.1"/>
    </source>
</evidence>
<reference evidence="11 12" key="1">
    <citation type="journal article" date="2014" name="Int. J. Syst. Evol. Microbiol.">
        <title>Complete genome sequence of Corynebacterium casei LMG S-19264T (=DSM 44701T), isolated from a smear-ripened cheese.</title>
        <authorList>
            <consortium name="US DOE Joint Genome Institute (JGI-PGF)"/>
            <person name="Walter F."/>
            <person name="Albersmeier A."/>
            <person name="Kalinowski J."/>
            <person name="Ruckert C."/>
        </authorList>
    </citation>
    <scope>NUCLEOTIDE SEQUENCE [LARGE SCALE GENOMIC DNA]</scope>
    <source>
        <strain evidence="11 12">CGMCC 1.7286</strain>
    </source>
</reference>
<dbReference type="PANTHER" id="PTHR11739:SF25">
    <property type="entry name" value="CITRATE SYNTHASE-RELATED PROTEIN DDB_G0287281"/>
    <property type="match status" value="1"/>
</dbReference>
<dbReference type="GO" id="GO:0005975">
    <property type="term" value="P:carbohydrate metabolic process"/>
    <property type="evidence" value="ECO:0007669"/>
    <property type="project" value="TreeGrafter"/>
</dbReference>
<evidence type="ECO:0000256" key="4">
    <source>
        <dbReference type="ARBA" id="ARBA00022532"/>
    </source>
</evidence>
<accession>A0A917ZLR6</accession>
<dbReference type="Gene3D" id="1.10.580.10">
    <property type="entry name" value="Citrate Synthase, domain 1"/>
    <property type="match status" value="1"/>
</dbReference>
<dbReference type="PRINTS" id="PR00143">
    <property type="entry name" value="CITRTSNTHASE"/>
</dbReference>
<dbReference type="GO" id="GO:0005737">
    <property type="term" value="C:cytoplasm"/>
    <property type="evidence" value="ECO:0007669"/>
    <property type="project" value="InterPro"/>
</dbReference>
<keyword evidence="12" id="KW-1185">Reference proteome</keyword>
<dbReference type="InterPro" id="IPR002020">
    <property type="entry name" value="Citrate_synthase"/>
</dbReference>
<evidence type="ECO:0000256" key="2">
    <source>
        <dbReference type="ARBA" id="ARBA00005026"/>
    </source>
</evidence>
<organism evidence="11 12">
    <name type="scientific">Marinobacterium nitratireducens</name>
    <dbReference type="NCBI Taxonomy" id="518897"/>
    <lineage>
        <taxon>Bacteria</taxon>
        <taxon>Pseudomonadati</taxon>
        <taxon>Pseudomonadota</taxon>
        <taxon>Gammaproteobacteria</taxon>
        <taxon>Oceanospirillales</taxon>
        <taxon>Oceanospirillaceae</taxon>
        <taxon>Marinobacterium</taxon>
    </lineage>
</organism>
<comment type="caution">
    <text evidence="11">The sequence shown here is derived from an EMBL/GenBank/DDBJ whole genome shotgun (WGS) entry which is preliminary data.</text>
</comment>
<protein>
    <recommendedName>
        <fullName evidence="8">Citrate synthase</fullName>
    </recommendedName>
</protein>
<comment type="pathway">
    <text evidence="1">Carbohydrate metabolism; tricarboxylic acid cycle; isocitrate from oxaloacetate: step 1/2.</text>
</comment>
<keyword evidence="4" id="KW-0816">Tricarboxylic acid cycle</keyword>
<keyword evidence="5 8" id="KW-0808">Transferase</keyword>
<dbReference type="InterPro" id="IPR011278">
    <property type="entry name" value="2-MeCitrate/Citrate_synth_II"/>
</dbReference>
<dbReference type="EMBL" id="BMLT01000009">
    <property type="protein sequence ID" value="GGO85474.1"/>
    <property type="molecule type" value="Genomic_DNA"/>
</dbReference>
<feature type="active site" evidence="9">
    <location>
        <position position="262"/>
    </location>
</feature>
<dbReference type="InterPro" id="IPR024176">
    <property type="entry name" value="Citrate_synthase_bac-typ"/>
</dbReference>
<dbReference type="InterPro" id="IPR019810">
    <property type="entry name" value="Citrate_synthase_AS"/>
</dbReference>
<dbReference type="Gene3D" id="1.10.230.10">
    <property type="entry name" value="Cytochrome P450-Terp, domain 2"/>
    <property type="match status" value="1"/>
</dbReference>
<dbReference type="GO" id="GO:0006099">
    <property type="term" value="P:tricarboxylic acid cycle"/>
    <property type="evidence" value="ECO:0007669"/>
    <property type="project" value="UniProtKB-KW"/>
</dbReference>
<comment type="catalytic activity">
    <reaction evidence="6">
        <text>propanoyl-CoA + oxaloacetate + H2O = (2S,3S)-2-methylcitrate + CoA + H(+)</text>
        <dbReference type="Rhea" id="RHEA:23780"/>
        <dbReference type="ChEBI" id="CHEBI:15377"/>
        <dbReference type="ChEBI" id="CHEBI:15378"/>
        <dbReference type="ChEBI" id="CHEBI:16452"/>
        <dbReference type="ChEBI" id="CHEBI:57287"/>
        <dbReference type="ChEBI" id="CHEBI:57392"/>
        <dbReference type="ChEBI" id="CHEBI:58853"/>
        <dbReference type="EC" id="2.3.3.5"/>
    </reaction>
</comment>
<dbReference type="Pfam" id="PF00285">
    <property type="entry name" value="Citrate_synt"/>
    <property type="match status" value="1"/>
</dbReference>
<evidence type="ECO:0000256" key="5">
    <source>
        <dbReference type="ARBA" id="ARBA00022679"/>
    </source>
</evidence>
<comment type="similarity">
    <text evidence="3 8 10">Belongs to the citrate synthase family.</text>
</comment>
<dbReference type="GO" id="GO:0036440">
    <property type="term" value="F:citrate synthase activity"/>
    <property type="evidence" value="ECO:0007669"/>
    <property type="project" value="UniProtKB-EC"/>
</dbReference>
<dbReference type="CDD" id="cd06108">
    <property type="entry name" value="Ec2MCS_like"/>
    <property type="match status" value="1"/>
</dbReference>